<protein>
    <submittedName>
        <fullName evidence="2">Uncharacterized protein</fullName>
    </submittedName>
</protein>
<dbReference type="AlphaFoldDB" id="A0A194W1Z2"/>
<proteinExistence type="predicted"/>
<accession>A0A194W1Z2</accession>
<feature type="compositionally biased region" description="Basic and acidic residues" evidence="1">
    <location>
        <begin position="195"/>
        <end position="210"/>
    </location>
</feature>
<sequence>MVLFLGMIARKLMDGDNNNQRHRPRPAAYPVVGVPVASMPCNCRGDRYCDQCSPHHHHSQQQMAVMPVMAPPMMSPYDSRREWKYERRAMRDARRAARRGYGYDYGYAVPAAVPVAAPPMNNGYARGYYDHDDDYRAAGPSSRSRPEQRSANYWEDEDFTAPPSSSKGQGRRENRKDRRLSVDGEHFDEEQGEDLPPKYEPGDWETRTRPAEASTHGKRHY</sequence>
<dbReference type="Proteomes" id="UP000078559">
    <property type="component" value="Chromosome 6"/>
</dbReference>
<keyword evidence="3" id="KW-1185">Reference proteome</keyword>
<dbReference type="EMBL" id="CM003103">
    <property type="protein sequence ID" value="KUI70546.1"/>
    <property type="molecule type" value="Genomic_DNA"/>
</dbReference>
<evidence type="ECO:0000256" key="1">
    <source>
        <dbReference type="SAM" id="MobiDB-lite"/>
    </source>
</evidence>
<evidence type="ECO:0000313" key="2">
    <source>
        <dbReference type="EMBL" id="KUI70546.1"/>
    </source>
</evidence>
<gene>
    <name evidence="2" type="ORF">VM1G_06041</name>
</gene>
<feature type="compositionally biased region" description="Basic and acidic residues" evidence="1">
    <location>
        <begin position="170"/>
        <end position="185"/>
    </location>
</feature>
<evidence type="ECO:0000313" key="3">
    <source>
        <dbReference type="Proteomes" id="UP000078559"/>
    </source>
</evidence>
<organism evidence="2 3">
    <name type="scientific">Cytospora mali</name>
    <name type="common">Apple Valsa canker fungus</name>
    <name type="synonym">Valsa mali</name>
    <dbReference type="NCBI Taxonomy" id="578113"/>
    <lineage>
        <taxon>Eukaryota</taxon>
        <taxon>Fungi</taxon>
        <taxon>Dikarya</taxon>
        <taxon>Ascomycota</taxon>
        <taxon>Pezizomycotina</taxon>
        <taxon>Sordariomycetes</taxon>
        <taxon>Sordariomycetidae</taxon>
        <taxon>Diaporthales</taxon>
        <taxon>Cytosporaceae</taxon>
        <taxon>Cytospora</taxon>
    </lineage>
</organism>
<name>A0A194W1Z2_CYTMA</name>
<reference evidence="2" key="1">
    <citation type="submission" date="2014-12" db="EMBL/GenBank/DDBJ databases">
        <title>Genome Sequence of Valsa Canker Pathogens Uncovers a Specific Adaption of Colonization on Woody Bark.</title>
        <authorList>
            <person name="Yin Z."/>
            <person name="Liu H."/>
            <person name="Gao X."/>
            <person name="Li Z."/>
            <person name="Song N."/>
            <person name="Ke X."/>
            <person name="Dai Q."/>
            <person name="Wu Y."/>
            <person name="Sun Y."/>
            <person name="Xu J.-R."/>
            <person name="Kang Z.K."/>
            <person name="Wang L."/>
            <person name="Huang L."/>
        </authorList>
    </citation>
    <scope>NUCLEOTIDE SEQUENCE [LARGE SCALE GENOMIC DNA]</scope>
    <source>
        <strain evidence="2">03-8</strain>
    </source>
</reference>
<feature type="region of interest" description="Disordered" evidence="1">
    <location>
        <begin position="135"/>
        <end position="221"/>
    </location>
</feature>